<keyword evidence="2" id="KW-0479">Metal-binding</keyword>
<evidence type="ECO:0000313" key="6">
    <source>
        <dbReference type="Proteomes" id="UP000184212"/>
    </source>
</evidence>
<reference evidence="5 6" key="1">
    <citation type="submission" date="2016-11" db="EMBL/GenBank/DDBJ databases">
        <authorList>
            <person name="Jaros S."/>
            <person name="Januszkiewicz K."/>
            <person name="Wedrychowicz H."/>
        </authorList>
    </citation>
    <scope>NUCLEOTIDE SEQUENCE [LARGE SCALE GENOMIC DNA]</scope>
    <source>
        <strain evidence="5 6">DSM 24574</strain>
    </source>
</reference>
<proteinExistence type="inferred from homology"/>
<sequence>MSENRSEISNLGEFGLIDRIHKNVTLTNPTSLTGIGDDAAVIQGHDQDCILVSTDMLVEGIHFDLSYVPIHHLGYKAVAVNVSDIAAMNGKAEQITVSLALSNRFSVEAIDALYAGIRTACQNYGVDLVGGDTTSSTSGLVISISVIGRARREKIAYRSGAQVNDILCATGDLGAAFMGLQVLEREKQVFLSDPNMEPNIEKYEYLVGRQLKPEARTDIVFDLEEAGVKPTSMIDVSDGLASELLHIARNSGVGVRIYEDKIPIDHTAYETAVEFNLDPVTCALNGGEDYELLFTISQADQEKLKNHPDIHFIGYVHDRKDQNVLITKGGTVVPLRAQGWDHFRS</sequence>
<feature type="binding site" evidence="2">
    <location>
        <position position="55"/>
    </location>
    <ligand>
        <name>Mg(2+)</name>
        <dbReference type="ChEBI" id="CHEBI:18420"/>
        <label>1</label>
    </ligand>
</feature>
<dbReference type="Pfam" id="PF00586">
    <property type="entry name" value="AIRS"/>
    <property type="match status" value="1"/>
</dbReference>
<comment type="catalytic activity">
    <reaction evidence="2">
        <text>thiamine phosphate + ATP = thiamine diphosphate + ADP</text>
        <dbReference type="Rhea" id="RHEA:15913"/>
        <dbReference type="ChEBI" id="CHEBI:30616"/>
        <dbReference type="ChEBI" id="CHEBI:37575"/>
        <dbReference type="ChEBI" id="CHEBI:58937"/>
        <dbReference type="ChEBI" id="CHEBI:456216"/>
        <dbReference type="EC" id="2.7.4.16"/>
    </reaction>
</comment>
<feature type="binding site" evidence="2">
    <location>
        <position position="237"/>
    </location>
    <ligand>
        <name>ATP</name>
        <dbReference type="ChEBI" id="CHEBI:30616"/>
    </ligand>
</feature>
<dbReference type="GO" id="GO:0009030">
    <property type="term" value="F:thiamine-phosphate kinase activity"/>
    <property type="evidence" value="ECO:0007669"/>
    <property type="project" value="UniProtKB-UniRule"/>
</dbReference>
<dbReference type="SUPFAM" id="SSF55326">
    <property type="entry name" value="PurM N-terminal domain-like"/>
    <property type="match status" value="1"/>
</dbReference>
<gene>
    <name evidence="2" type="primary">thiL</name>
    <name evidence="5" type="ORF">SAMN04488109_6218</name>
</gene>
<dbReference type="CDD" id="cd02194">
    <property type="entry name" value="ThiL"/>
    <property type="match status" value="1"/>
</dbReference>
<dbReference type="EC" id="2.7.4.16" evidence="2"/>
<evidence type="ECO:0000259" key="4">
    <source>
        <dbReference type="Pfam" id="PF02769"/>
    </source>
</evidence>
<dbReference type="GO" id="GO:0005524">
    <property type="term" value="F:ATP binding"/>
    <property type="evidence" value="ECO:0007669"/>
    <property type="project" value="UniProtKB-UniRule"/>
</dbReference>
<keyword evidence="2 5" id="KW-0418">Kinase</keyword>
<dbReference type="AlphaFoldDB" id="A0A1M5X1S3"/>
<name>A0A1M5X1S3_9BACT</name>
<dbReference type="GO" id="GO:0000287">
    <property type="term" value="F:magnesium ion binding"/>
    <property type="evidence" value="ECO:0007669"/>
    <property type="project" value="UniProtKB-UniRule"/>
</dbReference>
<dbReference type="STRING" id="947013.SAMN04488109_6218"/>
<dbReference type="GO" id="GO:0009229">
    <property type="term" value="P:thiamine diphosphate biosynthetic process"/>
    <property type="evidence" value="ECO:0007669"/>
    <property type="project" value="UniProtKB-UniRule"/>
</dbReference>
<dbReference type="InterPro" id="IPR006283">
    <property type="entry name" value="ThiL-like"/>
</dbReference>
<protein>
    <recommendedName>
        <fullName evidence="2">Thiamine-monophosphate kinase</fullName>
        <shortName evidence="2">TMP kinase</shortName>
        <shortName evidence="2">Thiamine-phosphate kinase</shortName>
        <ecNumber evidence="2">2.7.4.16</ecNumber>
    </recommendedName>
</protein>
<dbReference type="EMBL" id="FQWQ01000005">
    <property type="protein sequence ID" value="SHH93478.1"/>
    <property type="molecule type" value="Genomic_DNA"/>
</dbReference>
<feature type="binding site" evidence="2">
    <location>
        <position position="84"/>
    </location>
    <ligand>
        <name>Mg(2+)</name>
        <dbReference type="ChEBI" id="CHEBI:18420"/>
        <label>3</label>
    </ligand>
</feature>
<dbReference type="PIRSF" id="PIRSF005303">
    <property type="entry name" value="Thiam_monoph_kin"/>
    <property type="match status" value="1"/>
</dbReference>
<dbReference type="PANTHER" id="PTHR30270">
    <property type="entry name" value="THIAMINE-MONOPHOSPHATE KINASE"/>
    <property type="match status" value="1"/>
</dbReference>
<organism evidence="5 6">
    <name type="scientific">Chryseolinea serpens</name>
    <dbReference type="NCBI Taxonomy" id="947013"/>
    <lineage>
        <taxon>Bacteria</taxon>
        <taxon>Pseudomonadati</taxon>
        <taxon>Bacteroidota</taxon>
        <taxon>Cytophagia</taxon>
        <taxon>Cytophagales</taxon>
        <taxon>Fulvivirgaceae</taxon>
        <taxon>Chryseolinea</taxon>
    </lineage>
</organism>
<feature type="binding site" evidence="2">
    <location>
        <position position="53"/>
    </location>
    <ligand>
        <name>Mg(2+)</name>
        <dbReference type="ChEBI" id="CHEBI:18420"/>
        <label>4</label>
    </ligand>
</feature>
<dbReference type="PANTHER" id="PTHR30270:SF0">
    <property type="entry name" value="THIAMINE-MONOPHOSPHATE KINASE"/>
    <property type="match status" value="1"/>
</dbReference>
<evidence type="ECO:0000256" key="1">
    <source>
        <dbReference type="ARBA" id="ARBA00022977"/>
    </source>
</evidence>
<dbReference type="Gene3D" id="3.90.650.10">
    <property type="entry name" value="PurM-like C-terminal domain"/>
    <property type="match status" value="1"/>
</dbReference>
<dbReference type="Proteomes" id="UP000184212">
    <property type="component" value="Unassembled WGS sequence"/>
</dbReference>
<dbReference type="UniPathway" id="UPA00060">
    <property type="reaction ID" value="UER00142"/>
</dbReference>
<dbReference type="InterPro" id="IPR036921">
    <property type="entry name" value="PurM-like_N_sf"/>
</dbReference>
<feature type="binding site" evidence="2">
    <location>
        <position position="235"/>
    </location>
    <ligand>
        <name>Mg(2+)</name>
        <dbReference type="ChEBI" id="CHEBI:18420"/>
        <label>3</label>
    </ligand>
</feature>
<comment type="miscellaneous">
    <text evidence="2">Reaction mechanism of ThiL seems to utilize a direct, inline transfer of the gamma-phosphate of ATP to TMP rather than a phosphorylated enzyme intermediate.</text>
</comment>
<comment type="function">
    <text evidence="2">Catalyzes the ATP-dependent phosphorylation of thiamine-monophosphate (TMP) to form thiamine-pyrophosphate (TPP), the active form of vitamin B1.</text>
</comment>
<comment type="similarity">
    <text evidence="2">Belongs to the thiamine-monophosphate kinase family.</text>
</comment>
<comment type="pathway">
    <text evidence="2">Cofactor biosynthesis; thiamine diphosphate biosynthesis; thiamine diphosphate from thiamine phosphate: step 1/1.</text>
</comment>
<accession>A0A1M5X1S3</accession>
<evidence type="ECO:0000256" key="2">
    <source>
        <dbReference type="HAMAP-Rule" id="MF_02128"/>
    </source>
</evidence>
<dbReference type="InterPro" id="IPR010918">
    <property type="entry name" value="PurM-like_C_dom"/>
</dbReference>
<dbReference type="OrthoDB" id="9802811at2"/>
<feature type="binding site" evidence="2">
    <location>
        <position position="62"/>
    </location>
    <ligand>
        <name>substrate</name>
    </ligand>
</feature>
<feature type="domain" description="PurM-like N-terminal" evidence="3">
    <location>
        <begin position="36"/>
        <end position="149"/>
    </location>
</feature>
<dbReference type="SUPFAM" id="SSF56042">
    <property type="entry name" value="PurM C-terminal domain-like"/>
    <property type="match status" value="1"/>
</dbReference>
<keyword evidence="2" id="KW-0808">Transferase</keyword>
<dbReference type="HAMAP" id="MF_02128">
    <property type="entry name" value="TMP_kinase"/>
    <property type="match status" value="1"/>
</dbReference>
<feature type="binding site" evidence="2">
    <location>
        <begin position="131"/>
        <end position="132"/>
    </location>
    <ligand>
        <name>ATP</name>
        <dbReference type="ChEBI" id="CHEBI:30616"/>
    </ligand>
</feature>
<keyword evidence="6" id="KW-1185">Reference proteome</keyword>
<keyword evidence="2" id="KW-0460">Magnesium</keyword>
<evidence type="ECO:0000259" key="3">
    <source>
        <dbReference type="Pfam" id="PF00586"/>
    </source>
</evidence>
<feature type="binding site" evidence="2">
    <location>
        <position position="55"/>
    </location>
    <ligand>
        <name>Mg(2+)</name>
        <dbReference type="ChEBI" id="CHEBI:18420"/>
        <label>2</label>
    </ligand>
</feature>
<evidence type="ECO:0000313" key="5">
    <source>
        <dbReference type="EMBL" id="SHH93478.1"/>
    </source>
</evidence>
<feature type="binding site" evidence="2">
    <location>
        <position position="38"/>
    </location>
    <ligand>
        <name>Mg(2+)</name>
        <dbReference type="ChEBI" id="CHEBI:18420"/>
        <label>3</label>
    </ligand>
</feature>
<feature type="binding site" evidence="2">
    <location>
        <position position="38"/>
    </location>
    <ligand>
        <name>Mg(2+)</name>
        <dbReference type="ChEBI" id="CHEBI:18420"/>
        <label>4</label>
    </ligand>
</feature>
<feature type="binding site" evidence="2">
    <location>
        <position position="238"/>
    </location>
    <ligand>
        <name>Mg(2+)</name>
        <dbReference type="ChEBI" id="CHEBI:18420"/>
        <label>5</label>
    </ligand>
</feature>
<keyword evidence="1 2" id="KW-0784">Thiamine biosynthesis</keyword>
<dbReference type="RefSeq" id="WP_073142355.1">
    <property type="nucleotide sequence ID" value="NZ_FQWQ01000005.1"/>
</dbReference>
<dbReference type="GO" id="GO:0009228">
    <property type="term" value="P:thiamine biosynthetic process"/>
    <property type="evidence" value="ECO:0007669"/>
    <property type="project" value="UniProtKB-KW"/>
</dbReference>
<keyword evidence="2" id="KW-0547">Nucleotide-binding</keyword>
<keyword evidence="2" id="KW-0067">ATP-binding</keyword>
<dbReference type="Pfam" id="PF02769">
    <property type="entry name" value="AIRS_C"/>
    <property type="match status" value="1"/>
</dbReference>
<feature type="domain" description="PurM-like C-terminal" evidence="4">
    <location>
        <begin position="207"/>
        <end position="321"/>
    </location>
</feature>
<feature type="binding site" evidence="2">
    <location>
        <position position="84"/>
    </location>
    <ligand>
        <name>Mg(2+)</name>
        <dbReference type="ChEBI" id="CHEBI:18420"/>
        <label>4</label>
    </ligand>
</feature>
<feature type="binding site" evidence="2">
    <location>
        <position position="288"/>
    </location>
    <ligand>
        <name>substrate</name>
    </ligand>
</feature>
<feature type="binding site" evidence="2">
    <location>
        <position position="340"/>
    </location>
    <ligand>
        <name>substrate</name>
    </ligand>
</feature>
<dbReference type="Gene3D" id="3.30.1330.10">
    <property type="entry name" value="PurM-like, N-terminal domain"/>
    <property type="match status" value="1"/>
</dbReference>
<feature type="binding site" evidence="2">
    <location>
        <position position="132"/>
    </location>
    <ligand>
        <name>Mg(2+)</name>
        <dbReference type="ChEBI" id="CHEBI:18420"/>
        <label>1</label>
    </ligand>
</feature>
<dbReference type="InterPro" id="IPR016188">
    <property type="entry name" value="PurM-like_N"/>
</dbReference>
<dbReference type="InterPro" id="IPR036676">
    <property type="entry name" value="PurM-like_C_sf"/>
</dbReference>
<feature type="binding site" evidence="2">
    <location>
        <position position="158"/>
    </location>
    <ligand>
        <name>ATP</name>
        <dbReference type="ChEBI" id="CHEBI:30616"/>
    </ligand>
</feature>
<feature type="binding site" evidence="2">
    <location>
        <position position="84"/>
    </location>
    <ligand>
        <name>Mg(2+)</name>
        <dbReference type="ChEBI" id="CHEBI:18420"/>
        <label>2</label>
    </ligand>
</feature>
<feature type="binding site" evidence="2">
    <location>
        <position position="54"/>
    </location>
    <ligand>
        <name>Mg(2+)</name>
        <dbReference type="ChEBI" id="CHEBI:18420"/>
        <label>1</label>
    </ligand>
</feature>
<dbReference type="NCBIfam" id="TIGR01379">
    <property type="entry name" value="thiL"/>
    <property type="match status" value="1"/>
</dbReference>
<feature type="binding site" evidence="2">
    <location>
        <position position="114"/>
    </location>
    <ligand>
        <name>ATP</name>
        <dbReference type="ChEBI" id="CHEBI:30616"/>
    </ligand>
</feature>